<feature type="compositionally biased region" description="Polar residues" evidence="1">
    <location>
        <begin position="703"/>
        <end position="714"/>
    </location>
</feature>
<evidence type="ECO:0000256" key="1">
    <source>
        <dbReference type="SAM" id="MobiDB-lite"/>
    </source>
</evidence>
<proteinExistence type="predicted"/>
<comment type="caution">
    <text evidence="3">The sequence shown here is derived from an EMBL/GenBank/DDBJ whole genome shotgun (WGS) entry which is preliminary data.</text>
</comment>
<evidence type="ECO:0000259" key="2">
    <source>
        <dbReference type="Pfam" id="PF26649"/>
    </source>
</evidence>
<feature type="region of interest" description="Disordered" evidence="1">
    <location>
        <begin position="435"/>
        <end position="466"/>
    </location>
</feature>
<dbReference type="Proteomes" id="UP001626550">
    <property type="component" value="Unassembled WGS sequence"/>
</dbReference>
<dbReference type="AlphaFoldDB" id="A0ABD2QLJ9"/>
<reference evidence="3 4" key="1">
    <citation type="submission" date="2024-11" db="EMBL/GenBank/DDBJ databases">
        <title>Adaptive evolution of stress response genes in parasites aligns with host niche diversity.</title>
        <authorList>
            <person name="Hahn C."/>
            <person name="Resl P."/>
        </authorList>
    </citation>
    <scope>NUCLEOTIDE SEQUENCE [LARGE SCALE GENOMIC DNA]</scope>
    <source>
        <strain evidence="3">EGGRZ-B1_66</strain>
        <tissue evidence="3">Body</tissue>
    </source>
</reference>
<sequence>MKSSRFHNPYLQSDGFSSSYDQPSPYVNGPGEWIDLNTEQNGLISDERKKRTNFLRAFFPDGTALNIQTDLRPIHRVDYKLDDDVEFQIYHGAITVDDVTHTTPFIPYSQPIMRRSTNPANFKPPSIPPFRMQHAQVELVSGPIKAINIGGSSLERNFVSDEESDSSLDEIQNPRKSLSKASDSAWVHPLPRTRQGICPPSLRSNRQAFSSMYQRHHAPAPNIASRSRSMNRSIENYQRRTNYQDQMQGRASSNSRYRVTDLDTAFAESRENIRQEYLQQVPDSKSCNSLLETDIDVGNTTEKRYNNTTNVPSMASQVPTARNFTDKAQSLFNLNTSGPDIAKFKVASGPRPKDWQRTSSVHILGAANQSTAPGTIGGLVSKLRDKASSEHELRVAQSLTRLEIPDWLNKADMPEPYVLCNELIKRRETGEVDFDDLRSPTSQRGKLPRYSSYRNSTPSITKENPDLVTPLFRHSDRYSSVNRSVPASTSDSKVNVQMVSQPNWTITIPDGSTIPRFVRPSQQYRMREMSTPKLEPIKSKLKHSMRSLSVGMGNDRIPQESSSFLAPNERPILGPKSVVHVEALGTPIRLEPDDFVPKENRFWADHEQRYRYEKSKKLPETDMSTKMVVPAGNGETENAGDSIFAQPVMVELIKNSRMDKSMYLQRKGSVESPAEKPEYAPKREKPDGQSRPTTLEDLKTIDQENSYSNDSQSLKKTRPMINDKFAQLFKTKAVRLNQEVLTRNMSNDFPESPDRPSKDVQKYPKPGNLIEKKPLQAKTTERQKSITDYERGSFQHESVKLEESVNCVEENASTLSSSCSSKIPQTEASDGLSNLKHLGGFTDLLDQTLNRYLVLHKTASVPTKSDFPKRLLENFGLMLADNVNSLEKISQSMLTADFEHDVHKQSFLALLSSPMSMQPLNLSDFSLSHLTGCIERKKEDGRLYLNCASKTCSTGPRRSDDNSIEWKSCCNCFTIYCSSQCRKIDFECGNHQAFCNYARAKRLCGKLIPGSLNPGQIEVLAELARLGYDKLGRGAVVISFASSIEAERFLRYTDGVNSNGNLSSTSPKKVEYLLTVPTFLTLNELLTLDDIFVEPCKAYNPNFNFILVVFVCAFEMKVTEDDMLPVHLLKHCRIVNVPNYMLDEQPKPSAILRKKTSMKNKSPKFNKQERDVFWKKLENDLAELGVRSLNDINSEAYKTVMQFLDNGQEFDEIRIELKNEEETVFLAIRPMEKLSVRRSRRGTEEPDFVRPHNPQMNIKFNETEI</sequence>
<feature type="compositionally biased region" description="Basic and acidic residues" evidence="1">
    <location>
        <begin position="770"/>
        <end position="791"/>
    </location>
</feature>
<accession>A0ABD2QLJ9</accession>
<dbReference type="PANTHER" id="PTHR21517">
    <property type="entry name" value="APICAL JUNCTION COMPONENT 1 HOMOLOG"/>
    <property type="match status" value="1"/>
</dbReference>
<feature type="compositionally biased region" description="Basic and acidic residues" evidence="1">
    <location>
        <begin position="752"/>
        <end position="762"/>
    </location>
</feature>
<evidence type="ECO:0000313" key="3">
    <source>
        <dbReference type="EMBL" id="KAL3320387.1"/>
    </source>
</evidence>
<dbReference type="InterPro" id="IPR058586">
    <property type="entry name" value="Ajm-1"/>
</dbReference>
<feature type="region of interest" description="Disordered" evidence="1">
    <location>
        <begin position="664"/>
        <end position="718"/>
    </location>
</feature>
<evidence type="ECO:0000313" key="4">
    <source>
        <dbReference type="Proteomes" id="UP001626550"/>
    </source>
</evidence>
<feature type="compositionally biased region" description="Basic and acidic residues" evidence="1">
    <location>
        <begin position="673"/>
        <end position="702"/>
    </location>
</feature>
<feature type="region of interest" description="Disordered" evidence="1">
    <location>
        <begin position="160"/>
        <end position="185"/>
    </location>
</feature>
<feature type="compositionally biased region" description="Polar residues" evidence="1">
    <location>
        <begin position="452"/>
        <end position="462"/>
    </location>
</feature>
<dbReference type="EMBL" id="JBJKFK010000056">
    <property type="protein sequence ID" value="KAL3320387.1"/>
    <property type="molecule type" value="Genomic_DNA"/>
</dbReference>
<feature type="region of interest" description="Disordered" evidence="1">
    <location>
        <begin position="744"/>
        <end position="791"/>
    </location>
</feature>
<feature type="domain" description="Apical junction molecule ajm1 alpha/beta" evidence="2">
    <location>
        <begin position="999"/>
        <end position="1115"/>
    </location>
</feature>
<dbReference type="Pfam" id="PF26649">
    <property type="entry name" value="Ajm-1"/>
    <property type="match status" value="1"/>
</dbReference>
<name>A0ABD2QLJ9_9PLAT</name>
<protein>
    <recommendedName>
        <fullName evidence="2">Apical junction molecule ajm1 alpha/beta domain-containing protein</fullName>
    </recommendedName>
</protein>
<dbReference type="InterPro" id="IPR038825">
    <property type="entry name" value="Apical_junction"/>
</dbReference>
<dbReference type="PANTHER" id="PTHR21517:SF3">
    <property type="entry name" value="APICAL JUNCTION COMPONENT 1 HOMOLOG"/>
    <property type="match status" value="1"/>
</dbReference>
<keyword evidence="4" id="KW-1185">Reference proteome</keyword>
<gene>
    <name evidence="3" type="ORF">Ciccas_000947</name>
</gene>
<organism evidence="3 4">
    <name type="scientific">Cichlidogyrus casuarinus</name>
    <dbReference type="NCBI Taxonomy" id="1844966"/>
    <lineage>
        <taxon>Eukaryota</taxon>
        <taxon>Metazoa</taxon>
        <taxon>Spiralia</taxon>
        <taxon>Lophotrochozoa</taxon>
        <taxon>Platyhelminthes</taxon>
        <taxon>Monogenea</taxon>
        <taxon>Monopisthocotylea</taxon>
        <taxon>Dactylogyridea</taxon>
        <taxon>Ancyrocephalidae</taxon>
        <taxon>Cichlidogyrus</taxon>
    </lineage>
</organism>